<sequence>MADELPEFHDVIVIGAGAAGLRCANQLIHAQGVKDVLVVEASARVGGRVMNNTCFIPGLSIEVGAEFMHGENTTLTRMAEEYHISLREIFTWAQVSTECLEPMHVCTAASINQPLIPEIIFWPSYECKSERQIMFP</sequence>
<dbReference type="GO" id="GO:0016491">
    <property type="term" value="F:oxidoreductase activity"/>
    <property type="evidence" value="ECO:0007669"/>
    <property type="project" value="InterPro"/>
</dbReference>
<comment type="caution">
    <text evidence="2">The sequence shown here is derived from an EMBL/GenBank/DDBJ whole genome shotgun (WGS) entry which is preliminary data.</text>
</comment>
<name>A0A225X3H6_9STRA</name>
<dbReference type="InterPro" id="IPR036188">
    <property type="entry name" value="FAD/NAD-bd_sf"/>
</dbReference>
<dbReference type="Gene3D" id="3.50.50.60">
    <property type="entry name" value="FAD/NAD(P)-binding domain"/>
    <property type="match status" value="1"/>
</dbReference>
<dbReference type="PANTHER" id="PTHR10742">
    <property type="entry name" value="FLAVIN MONOAMINE OXIDASE"/>
    <property type="match status" value="1"/>
</dbReference>
<dbReference type="OrthoDB" id="115406at2759"/>
<evidence type="ECO:0000313" key="2">
    <source>
        <dbReference type="EMBL" id="OWZ24461.1"/>
    </source>
</evidence>
<proteinExistence type="predicted"/>
<reference evidence="3" key="1">
    <citation type="submission" date="2017-03" db="EMBL/GenBank/DDBJ databases">
        <title>Phytopthora megakarya and P. palmivora, two closely related causual agents of cacao black pod achieved similar genome size and gene model numbers by different mechanisms.</title>
        <authorList>
            <person name="Ali S."/>
            <person name="Shao J."/>
            <person name="Larry D.J."/>
            <person name="Kronmiller B."/>
            <person name="Shen D."/>
            <person name="Strem M.D."/>
            <person name="Melnick R.L."/>
            <person name="Guiltinan M.J."/>
            <person name="Tyler B.M."/>
            <person name="Meinhardt L.W."/>
            <person name="Bailey B.A."/>
        </authorList>
    </citation>
    <scope>NUCLEOTIDE SEQUENCE [LARGE SCALE GENOMIC DNA]</scope>
    <source>
        <strain evidence="3">zdho120</strain>
    </source>
</reference>
<dbReference type="Proteomes" id="UP000198211">
    <property type="component" value="Unassembled WGS sequence"/>
</dbReference>
<evidence type="ECO:0000259" key="1">
    <source>
        <dbReference type="Pfam" id="PF01593"/>
    </source>
</evidence>
<dbReference type="AlphaFoldDB" id="A0A225X3H6"/>
<gene>
    <name evidence="2" type="ORF">PHMEG_000469</name>
</gene>
<dbReference type="InterPro" id="IPR050281">
    <property type="entry name" value="Flavin_monoamine_oxidase"/>
</dbReference>
<dbReference type="PANTHER" id="PTHR10742:SF418">
    <property type="entry name" value="AMINE OXIDASE DOMAIN-CONTAINING PROTEIN"/>
    <property type="match status" value="1"/>
</dbReference>
<dbReference type="InterPro" id="IPR002937">
    <property type="entry name" value="Amino_oxidase"/>
</dbReference>
<evidence type="ECO:0000313" key="3">
    <source>
        <dbReference type="Proteomes" id="UP000198211"/>
    </source>
</evidence>
<accession>A0A225X3H6</accession>
<dbReference type="STRING" id="4795.A0A225X3H6"/>
<dbReference type="EMBL" id="NBNE01000012">
    <property type="protein sequence ID" value="OWZ24461.1"/>
    <property type="molecule type" value="Genomic_DNA"/>
</dbReference>
<keyword evidence="3" id="KW-1185">Reference proteome</keyword>
<protein>
    <recommendedName>
        <fullName evidence="1">Amine oxidase domain-containing protein</fullName>
    </recommendedName>
</protein>
<dbReference type="Pfam" id="PF01593">
    <property type="entry name" value="Amino_oxidase"/>
    <property type="match status" value="1"/>
</dbReference>
<organism evidence="2 3">
    <name type="scientific">Phytophthora megakarya</name>
    <dbReference type="NCBI Taxonomy" id="4795"/>
    <lineage>
        <taxon>Eukaryota</taxon>
        <taxon>Sar</taxon>
        <taxon>Stramenopiles</taxon>
        <taxon>Oomycota</taxon>
        <taxon>Peronosporomycetes</taxon>
        <taxon>Peronosporales</taxon>
        <taxon>Peronosporaceae</taxon>
        <taxon>Phytophthora</taxon>
    </lineage>
</organism>
<feature type="domain" description="Amine oxidase" evidence="1">
    <location>
        <begin position="19"/>
        <end position="90"/>
    </location>
</feature>
<dbReference type="SUPFAM" id="SSF51905">
    <property type="entry name" value="FAD/NAD(P)-binding domain"/>
    <property type="match status" value="1"/>
</dbReference>